<sequence>MQNISSTNNGHTASLQQYLLQQQQQPPHLYGQFGTGGVGGGRVPVAASSGGAGIGVGNYPGTGHLPASSLASTGASAPSIDLAAGGTAVNEENAIVYGLMVQLFDQNTREQALAELSKRRDQCPDLAVALWNSMGVMSILYQEIISVYPLLTPTALSVPMSNRVCNALALLQLVATHEQTRMQLLKANVPQLLYPLLSTREITRQFDNLRLTGLGVIGALVKYDNPEVINFFVTTEFLPLCLQIMENAGELCKVVATFIFQKIITDEGGFKYITSHPKRLRTVIAILNLVVEQMVSVPSSRLLKSVSKCFLRLADDPATRRELKESMSEYLKKDDVFLHIATEDVTFRRLLFQIHLKILTDDMPSSSPMPGAVQSSAAPAAAATAVNPMRQNSHANDINVST</sequence>
<proteinExistence type="predicted"/>
<reference evidence="1" key="1">
    <citation type="submission" date="2022-06" db="EMBL/GenBank/DDBJ databases">
        <title>Phylogenomic reconstructions and comparative analyses of Kickxellomycotina fungi.</title>
        <authorList>
            <person name="Reynolds N.K."/>
            <person name="Stajich J.E."/>
            <person name="Barry K."/>
            <person name="Grigoriev I.V."/>
            <person name="Crous P."/>
            <person name="Smith M.E."/>
        </authorList>
    </citation>
    <scope>NUCLEOTIDE SEQUENCE</scope>
    <source>
        <strain evidence="1">RSA 2271</strain>
    </source>
</reference>
<gene>
    <name evidence="1" type="primary">rcd1</name>
    <name evidence="1" type="ORF">EV182_003992</name>
</gene>
<dbReference type="Proteomes" id="UP001145114">
    <property type="component" value="Unassembled WGS sequence"/>
</dbReference>
<protein>
    <submittedName>
        <fullName evidence="1">RNA-binding protein, CCR4-NOT complex subunit Rcd1</fullName>
    </submittedName>
</protein>
<accession>A0ACC1HS26</accession>
<evidence type="ECO:0000313" key="2">
    <source>
        <dbReference type="Proteomes" id="UP001145114"/>
    </source>
</evidence>
<evidence type="ECO:0000313" key="1">
    <source>
        <dbReference type="EMBL" id="KAJ1678466.1"/>
    </source>
</evidence>
<name>A0ACC1HS26_9FUNG</name>
<keyword evidence="2" id="KW-1185">Reference proteome</keyword>
<organism evidence="1 2">
    <name type="scientific">Spiromyces aspiralis</name>
    <dbReference type="NCBI Taxonomy" id="68401"/>
    <lineage>
        <taxon>Eukaryota</taxon>
        <taxon>Fungi</taxon>
        <taxon>Fungi incertae sedis</taxon>
        <taxon>Zoopagomycota</taxon>
        <taxon>Kickxellomycotina</taxon>
        <taxon>Kickxellomycetes</taxon>
        <taxon>Kickxellales</taxon>
        <taxon>Kickxellaceae</taxon>
        <taxon>Spiromyces</taxon>
    </lineage>
</organism>
<dbReference type="EMBL" id="JAMZIH010001139">
    <property type="protein sequence ID" value="KAJ1678466.1"/>
    <property type="molecule type" value="Genomic_DNA"/>
</dbReference>
<comment type="caution">
    <text evidence="1">The sequence shown here is derived from an EMBL/GenBank/DDBJ whole genome shotgun (WGS) entry which is preliminary data.</text>
</comment>